<comment type="caution">
    <text evidence="1">The sequence shown here is derived from an EMBL/GenBank/DDBJ whole genome shotgun (WGS) entry which is preliminary data.</text>
</comment>
<dbReference type="Proteomes" id="UP000196531">
    <property type="component" value="Unassembled WGS sequence"/>
</dbReference>
<gene>
    <name evidence="1" type="ORF">A9Q84_12560</name>
</gene>
<name>A0A1Y5FEY8_9BACT</name>
<accession>A0A1Y5FEY8</accession>
<sequence length="164" mass="19443">MRIPIYEELTIEDFSLENLRQTFNDCKVGLIPMYSSFHGLSPKERPIAAMNIEVALKELDIYPFYPYPFYIISETAIRGITISVFSKVEDLPSHYFKKAKRLKNKELLLLNKTTLLAEKVFNNDLYQKEDILKEGYANQKELYRKSKELNFYENILWDLNEQDK</sequence>
<proteinExistence type="predicted"/>
<dbReference type="EMBL" id="MAAO01000006">
    <property type="protein sequence ID" value="OUR97152.1"/>
    <property type="molecule type" value="Genomic_DNA"/>
</dbReference>
<protein>
    <submittedName>
        <fullName evidence="1">Uncharacterized protein</fullName>
    </submittedName>
</protein>
<evidence type="ECO:0000313" key="2">
    <source>
        <dbReference type="Proteomes" id="UP000196531"/>
    </source>
</evidence>
<evidence type="ECO:0000313" key="1">
    <source>
        <dbReference type="EMBL" id="OUR97152.1"/>
    </source>
</evidence>
<dbReference type="AlphaFoldDB" id="A0A1Y5FEY8"/>
<reference evidence="2" key="1">
    <citation type="journal article" date="2017" name="Proc. Natl. Acad. Sci. U.S.A.">
        <title>Simulation of Deepwater Horizon oil plume reveals substrate specialization within a complex community of hydrocarbon-degraders.</title>
        <authorList>
            <person name="Hu P."/>
            <person name="Dubinsky E.A."/>
            <person name="Probst A.J."/>
            <person name="Wang J."/>
            <person name="Sieber C.M.K."/>
            <person name="Tom L.M."/>
            <person name="Gardinali P."/>
            <person name="Banfield J.F."/>
            <person name="Atlas R.M."/>
            <person name="Andersen G.L."/>
        </authorList>
    </citation>
    <scope>NUCLEOTIDE SEQUENCE [LARGE SCALE GENOMIC DNA]</scope>
</reference>
<organism evidence="1 2">
    <name type="scientific">Halobacteriovorax marinus</name>
    <dbReference type="NCBI Taxonomy" id="97084"/>
    <lineage>
        <taxon>Bacteria</taxon>
        <taxon>Pseudomonadati</taxon>
        <taxon>Bdellovibrionota</taxon>
        <taxon>Bacteriovoracia</taxon>
        <taxon>Bacteriovoracales</taxon>
        <taxon>Halobacteriovoraceae</taxon>
        <taxon>Halobacteriovorax</taxon>
    </lineage>
</organism>